<dbReference type="OrthoDB" id="1450747at2"/>
<organism evidence="1 2">
    <name type="scientific">Epilithonimonas zeae</name>
    <dbReference type="NCBI Taxonomy" id="1416779"/>
    <lineage>
        <taxon>Bacteria</taxon>
        <taxon>Pseudomonadati</taxon>
        <taxon>Bacteroidota</taxon>
        <taxon>Flavobacteriia</taxon>
        <taxon>Flavobacteriales</taxon>
        <taxon>Weeksellaceae</taxon>
        <taxon>Chryseobacterium group</taxon>
        <taxon>Epilithonimonas</taxon>
    </lineage>
</organism>
<evidence type="ECO:0000313" key="1">
    <source>
        <dbReference type="EMBL" id="SIN85734.1"/>
    </source>
</evidence>
<dbReference type="PROSITE" id="PS51257">
    <property type="entry name" value="PROKAR_LIPOPROTEIN"/>
    <property type="match status" value="1"/>
</dbReference>
<proteinExistence type="predicted"/>
<evidence type="ECO:0000313" key="2">
    <source>
        <dbReference type="Proteomes" id="UP000185207"/>
    </source>
</evidence>
<protein>
    <submittedName>
        <fullName evidence="1">Uncharacterized protein</fullName>
    </submittedName>
</protein>
<reference evidence="2" key="1">
    <citation type="submission" date="2016-11" db="EMBL/GenBank/DDBJ databases">
        <authorList>
            <person name="Varghese N."/>
            <person name="Submissions S."/>
        </authorList>
    </citation>
    <scope>NUCLEOTIDE SEQUENCE [LARGE SCALE GENOMIC DNA]</scope>
    <source>
        <strain evidence="2">DSM 27623</strain>
    </source>
</reference>
<accession>A0A1N6ES19</accession>
<gene>
    <name evidence="1" type="ORF">SAMN05444409_0810</name>
</gene>
<keyword evidence="2" id="KW-1185">Reference proteome</keyword>
<dbReference type="RefSeq" id="WP_074233588.1">
    <property type="nucleotide sequence ID" value="NZ_FSRK01000001.1"/>
</dbReference>
<dbReference type="AlphaFoldDB" id="A0A1N6ES19"/>
<sequence length="151" mass="17375">MRIVFLIFIFIIILTGCNEKDSSTQQKNEDILPNKIAESNQENNVILGEDLPEINAYAKNIYKKNNVIYIEIDLIEIKYENVDDKIIVNNNPKIRTYIIDKSSLIYSNDCKELTVSELFKIKEKLLKDHSIIIVGTSEHGKMKSLNFGCYG</sequence>
<name>A0A1N6ES19_9FLAO</name>
<dbReference type="Proteomes" id="UP000185207">
    <property type="component" value="Unassembled WGS sequence"/>
</dbReference>
<dbReference type="EMBL" id="FSRK01000001">
    <property type="protein sequence ID" value="SIN85734.1"/>
    <property type="molecule type" value="Genomic_DNA"/>
</dbReference>